<organism evidence="8 9">
    <name type="scientific">Equus caballus</name>
    <name type="common">Horse</name>
    <dbReference type="NCBI Taxonomy" id="9796"/>
    <lineage>
        <taxon>Eukaryota</taxon>
        <taxon>Metazoa</taxon>
        <taxon>Chordata</taxon>
        <taxon>Craniata</taxon>
        <taxon>Vertebrata</taxon>
        <taxon>Euteleostomi</taxon>
        <taxon>Mammalia</taxon>
        <taxon>Eutheria</taxon>
        <taxon>Laurasiatheria</taxon>
        <taxon>Perissodactyla</taxon>
        <taxon>Equidae</taxon>
        <taxon>Equus</taxon>
    </lineage>
</organism>
<evidence type="ECO:0000259" key="7">
    <source>
        <dbReference type="PROSITE" id="PS50206"/>
    </source>
</evidence>
<accession>A0A9L0RW88</accession>
<keyword evidence="10" id="KW-1267">Proteomics identification</keyword>
<feature type="region of interest" description="Disordered" evidence="6">
    <location>
        <begin position="223"/>
        <end position="301"/>
    </location>
</feature>
<dbReference type="CDD" id="cd01448">
    <property type="entry name" value="TST_Repeat_1"/>
    <property type="match status" value="1"/>
</dbReference>
<dbReference type="CDD" id="cd01449">
    <property type="entry name" value="TST_Repeat_2"/>
    <property type="match status" value="1"/>
</dbReference>
<dbReference type="GO" id="GO:0005739">
    <property type="term" value="C:mitochondrion"/>
    <property type="evidence" value="ECO:0000318"/>
    <property type="project" value="GO_Central"/>
</dbReference>
<comment type="subcellular location">
    <subcellularLocation>
        <location evidence="1">Mitochondrion</location>
    </subcellularLocation>
</comment>
<evidence type="ECO:0000256" key="2">
    <source>
        <dbReference type="ARBA" id="ARBA00022679"/>
    </source>
</evidence>
<keyword evidence="9" id="KW-1185">Reference proteome</keyword>
<dbReference type="FunFam" id="3.40.250.10:FF:000008">
    <property type="entry name" value="Sulfurtransferase"/>
    <property type="match status" value="1"/>
</dbReference>
<dbReference type="PANTHER" id="PTHR11364:SF25">
    <property type="entry name" value="3-MERCAPTOPYRUVATE SULFURTRANSFERASE"/>
    <property type="match status" value="1"/>
</dbReference>
<dbReference type="SMR" id="A0A9L0RW88"/>
<dbReference type="Ensembl" id="ENSECAT00000091100.1">
    <property type="protein sequence ID" value="ENSECAP00000066871.1"/>
    <property type="gene ID" value="ENSECAG00000008724.4"/>
</dbReference>
<dbReference type="SMART" id="SM00450">
    <property type="entry name" value="RHOD"/>
    <property type="match status" value="2"/>
</dbReference>
<feature type="compositionally biased region" description="Low complexity" evidence="6">
    <location>
        <begin position="261"/>
        <end position="271"/>
    </location>
</feature>
<evidence type="ECO:0000256" key="6">
    <source>
        <dbReference type="SAM" id="MobiDB-lite"/>
    </source>
</evidence>
<feature type="region of interest" description="Disordered" evidence="6">
    <location>
        <begin position="172"/>
        <end position="198"/>
    </location>
</feature>
<proteinExistence type="evidence at protein level"/>
<dbReference type="InterPro" id="IPR045078">
    <property type="entry name" value="TST/MPST-like"/>
</dbReference>
<name>A0A9L0RW88_HORSE</name>
<dbReference type="GO" id="GO:0016784">
    <property type="term" value="F:3-mercaptopyruvate sulfurtransferase activity"/>
    <property type="evidence" value="ECO:0000318"/>
    <property type="project" value="GO_Central"/>
</dbReference>
<evidence type="ECO:0000313" key="8">
    <source>
        <dbReference type="Ensembl" id="ENSECAP00000066871.1"/>
    </source>
</evidence>
<keyword evidence="4" id="KW-0496">Mitochondrion</keyword>
<dbReference type="InterPro" id="IPR001307">
    <property type="entry name" value="Thiosulphate_STrfase_CS"/>
</dbReference>
<evidence type="ECO:0000256" key="4">
    <source>
        <dbReference type="ARBA" id="ARBA00023128"/>
    </source>
</evidence>
<dbReference type="SUPFAM" id="SSF52821">
    <property type="entry name" value="Rhodanese/Cell cycle control phosphatase"/>
    <property type="match status" value="2"/>
</dbReference>
<evidence type="ECO:0000313" key="9">
    <source>
        <dbReference type="Proteomes" id="UP000002281"/>
    </source>
</evidence>
<dbReference type="GO" id="GO:0004792">
    <property type="term" value="F:thiosulfate-cyanide sulfurtransferase activity"/>
    <property type="evidence" value="ECO:0000318"/>
    <property type="project" value="GO_Central"/>
</dbReference>
<keyword evidence="2 5" id="KW-0808">Transferase</keyword>
<feature type="domain" description="Rhodanese" evidence="7">
    <location>
        <begin position="541"/>
        <end position="655"/>
    </location>
</feature>
<dbReference type="Proteomes" id="UP000002281">
    <property type="component" value="Chromosome 28"/>
</dbReference>
<dbReference type="PROSITE" id="PS50206">
    <property type="entry name" value="RHODANESE_3"/>
    <property type="match status" value="2"/>
</dbReference>
<dbReference type="InterPro" id="IPR036873">
    <property type="entry name" value="Rhodanese-like_dom_sf"/>
</dbReference>
<dbReference type="GeneTree" id="ENSGT00510000046773"/>
<evidence type="ECO:0007829" key="10">
    <source>
        <dbReference type="PeptideAtlas" id="A0A9L0RW88"/>
    </source>
</evidence>
<dbReference type="AlphaFoldDB" id="A0A9L0RW88"/>
<evidence type="ECO:0000256" key="5">
    <source>
        <dbReference type="RuleBase" id="RU000507"/>
    </source>
</evidence>
<dbReference type="Gene3D" id="3.40.250.10">
    <property type="entry name" value="Rhodanese-like domain"/>
    <property type="match status" value="2"/>
</dbReference>
<keyword evidence="3" id="KW-0677">Repeat</keyword>
<dbReference type="Pfam" id="PF00581">
    <property type="entry name" value="Rhodanese"/>
    <property type="match status" value="2"/>
</dbReference>
<dbReference type="PROSITE" id="PS00380">
    <property type="entry name" value="RHODANESE_1"/>
    <property type="match status" value="1"/>
</dbReference>
<feature type="domain" description="Rhodanese" evidence="7">
    <location>
        <begin position="392"/>
        <end position="511"/>
    </location>
</feature>
<dbReference type="PROSITE" id="PS00683">
    <property type="entry name" value="RHODANESE_2"/>
    <property type="match status" value="1"/>
</dbReference>
<evidence type="ECO:0000256" key="3">
    <source>
        <dbReference type="ARBA" id="ARBA00022737"/>
    </source>
</evidence>
<dbReference type="FunFam" id="3.40.250.10:FF:000001">
    <property type="entry name" value="Sulfurtransferase"/>
    <property type="match status" value="1"/>
</dbReference>
<gene>
    <name evidence="8" type="primary">MPST</name>
</gene>
<sequence length="664" mass="71476">ERDWNEAVCAVEWGLAGRAFSLPHLFTATPWGWGVQWGRFKVSPGQACSAPPWVPPAQEGVGLELRRAPFGSWLGGRQAQEAIVFALGIVPEKSSEKRLKIGERWQLGPGARFPGKAGEWARGGGSAPLANPPTASRQPALARLQNALVQPRLRALCPSWVRASRSTPTCSRYGDFPLDRRWPGQRPNPERSAAAPTPPHSLALAAALELALPAGEVGAFKARAHNNPAGPHHRVAARGGTERRPPRPRAVPAQPRPPRAAPQCAAPLRAPGTRRGRGAARAGRGAERGGAGVPPARPVEGAGQRRLRVAAAVGCAGVSSLWPAAGWWREEGTAAGAGRGCPAAGAMAKPGSREPETWSCSPSVAAAMAPQQLFRALVSAQWVAEALRAPRAGQPLQLLDASWYLPKLGRDARREFEERHIPGAAFFDIDQCSDRTSPYDHMLPSAAHFAEYAGRLGVGAATHVVVYDASDQGLYAAPRVWWMFRAFGHRAVSLLDGGFRHWLRQGLPLSSGKSRPAPAEFHAALDPAFVKTYKDIKENLESRRFQVVDARATGRFRGTEPEPRDGIEPGHIPGTVNIPFTDFLTDEGLEKSPEDIRRLFQDKKVDLSQPLVATCGSGVTACHVALGAYLCGKPDVAIYDGSWVEWYMRAQPEEVISEGRGKTV</sequence>
<reference evidence="8 9" key="1">
    <citation type="journal article" date="2009" name="Science">
        <title>Genome sequence, comparative analysis, and population genetics of the domestic horse.</title>
        <authorList>
            <consortium name="Broad Institute Genome Sequencing Platform"/>
            <consortium name="Broad Institute Whole Genome Assembly Team"/>
            <person name="Wade C.M."/>
            <person name="Giulotto E."/>
            <person name="Sigurdsson S."/>
            <person name="Zoli M."/>
            <person name="Gnerre S."/>
            <person name="Imsland F."/>
            <person name="Lear T.L."/>
            <person name="Adelson D.L."/>
            <person name="Bailey E."/>
            <person name="Bellone R.R."/>
            <person name="Bloecker H."/>
            <person name="Distl O."/>
            <person name="Edgar R.C."/>
            <person name="Garber M."/>
            <person name="Leeb T."/>
            <person name="Mauceli E."/>
            <person name="MacLeod J.N."/>
            <person name="Penedo M.C.T."/>
            <person name="Raison J.M."/>
            <person name="Sharpe T."/>
            <person name="Vogel J."/>
            <person name="Andersson L."/>
            <person name="Antczak D.F."/>
            <person name="Biagi T."/>
            <person name="Binns M.M."/>
            <person name="Chowdhary B.P."/>
            <person name="Coleman S.J."/>
            <person name="Della Valle G."/>
            <person name="Fryc S."/>
            <person name="Guerin G."/>
            <person name="Hasegawa T."/>
            <person name="Hill E.W."/>
            <person name="Jurka J."/>
            <person name="Kiialainen A."/>
            <person name="Lindgren G."/>
            <person name="Liu J."/>
            <person name="Magnani E."/>
            <person name="Mickelson J.R."/>
            <person name="Murray J."/>
            <person name="Nergadze S.G."/>
            <person name="Onofrio R."/>
            <person name="Pedroni S."/>
            <person name="Piras M.F."/>
            <person name="Raudsepp T."/>
            <person name="Rocchi M."/>
            <person name="Roeed K.H."/>
            <person name="Ryder O.A."/>
            <person name="Searle S."/>
            <person name="Skow L."/>
            <person name="Swinburne J.E."/>
            <person name="Syvaenen A.C."/>
            <person name="Tozaki T."/>
            <person name="Valberg S.J."/>
            <person name="Vaudin M."/>
            <person name="White J.R."/>
            <person name="Zody M.C."/>
            <person name="Lander E.S."/>
            <person name="Lindblad-Toh K."/>
        </authorList>
    </citation>
    <scope>NUCLEOTIDE SEQUENCE [LARGE SCALE GENOMIC DNA]</scope>
    <source>
        <strain evidence="8 9">Thoroughbred</strain>
    </source>
</reference>
<reference evidence="8" key="3">
    <citation type="submission" date="2025-09" db="UniProtKB">
        <authorList>
            <consortium name="Ensembl"/>
        </authorList>
    </citation>
    <scope>IDENTIFICATION</scope>
    <source>
        <strain evidence="8">Thoroughbred</strain>
    </source>
</reference>
<dbReference type="InterPro" id="IPR001763">
    <property type="entry name" value="Rhodanese-like_dom"/>
</dbReference>
<dbReference type="PANTHER" id="PTHR11364">
    <property type="entry name" value="THIOSULFATE SULFERTANSFERASE"/>
    <property type="match status" value="1"/>
</dbReference>
<evidence type="ECO:0000256" key="1">
    <source>
        <dbReference type="ARBA" id="ARBA00004173"/>
    </source>
</evidence>
<reference evidence="8" key="2">
    <citation type="submission" date="2025-08" db="UniProtKB">
        <authorList>
            <consortium name="Ensembl"/>
        </authorList>
    </citation>
    <scope>IDENTIFICATION</scope>
    <source>
        <strain evidence="8">Thoroughbred</strain>
    </source>
</reference>
<protein>
    <recommendedName>
        <fullName evidence="5">Sulfurtransferase</fullName>
    </recommendedName>
</protein>